<evidence type="ECO:0000256" key="1">
    <source>
        <dbReference type="SAM" id="Phobius"/>
    </source>
</evidence>
<keyword evidence="1" id="KW-0472">Membrane</keyword>
<dbReference type="GO" id="GO:0005886">
    <property type="term" value="C:plasma membrane"/>
    <property type="evidence" value="ECO:0007669"/>
    <property type="project" value="InterPro"/>
</dbReference>
<dbReference type="WBParaSite" id="scaffold12241_cov143.g16155">
    <property type="protein sequence ID" value="scaffold12241_cov143.g16155"/>
    <property type="gene ID" value="scaffold12241_cov143.g16155"/>
</dbReference>
<feature type="transmembrane region" description="Helical" evidence="1">
    <location>
        <begin position="33"/>
        <end position="57"/>
    </location>
</feature>
<dbReference type="Proteomes" id="UP000887561">
    <property type="component" value="Unplaced"/>
</dbReference>
<dbReference type="GO" id="GO:0008381">
    <property type="term" value="F:mechanosensitive monoatomic ion channel activity"/>
    <property type="evidence" value="ECO:0007669"/>
    <property type="project" value="TreeGrafter"/>
</dbReference>
<organism evidence="2 3">
    <name type="scientific">Meloidogyne javanica</name>
    <name type="common">Root-knot nematode worm</name>
    <dbReference type="NCBI Taxonomy" id="6303"/>
    <lineage>
        <taxon>Eukaryota</taxon>
        <taxon>Metazoa</taxon>
        <taxon>Ecdysozoa</taxon>
        <taxon>Nematoda</taxon>
        <taxon>Chromadorea</taxon>
        <taxon>Rhabditida</taxon>
        <taxon>Tylenchina</taxon>
        <taxon>Tylenchomorpha</taxon>
        <taxon>Tylenchoidea</taxon>
        <taxon>Meloidogynidae</taxon>
        <taxon>Meloidogyninae</taxon>
        <taxon>Meloidogyne</taxon>
        <taxon>Meloidogyne incognita group</taxon>
    </lineage>
</organism>
<keyword evidence="1" id="KW-0812">Transmembrane</keyword>
<keyword evidence="2" id="KW-1185">Reference proteome</keyword>
<evidence type="ECO:0000313" key="3">
    <source>
        <dbReference type="WBParaSite" id="scaffold12241_cov143.g16155"/>
    </source>
</evidence>
<dbReference type="AlphaFoldDB" id="A0A915LKB2"/>
<dbReference type="PANTHER" id="PTHR23302:SF65">
    <property type="entry name" value="TRANSMEMBRANE CHANNEL-LIKE PROTEIN 2"/>
    <property type="match status" value="1"/>
</dbReference>
<name>A0A915LKB2_MELJA</name>
<reference evidence="3" key="1">
    <citation type="submission" date="2022-11" db="UniProtKB">
        <authorList>
            <consortium name="WormBaseParasite"/>
        </authorList>
    </citation>
    <scope>IDENTIFICATION</scope>
</reference>
<dbReference type="PANTHER" id="PTHR23302">
    <property type="entry name" value="TRANSMEMBRANE CHANNEL-RELATED"/>
    <property type="match status" value="1"/>
</dbReference>
<dbReference type="InterPro" id="IPR038900">
    <property type="entry name" value="TMC"/>
</dbReference>
<evidence type="ECO:0000313" key="2">
    <source>
        <dbReference type="Proteomes" id="UP000887561"/>
    </source>
</evidence>
<keyword evidence="1" id="KW-1133">Transmembrane helix</keyword>
<protein>
    <submittedName>
        <fullName evidence="3">Uncharacterized protein</fullName>
    </submittedName>
</protein>
<proteinExistence type="predicted"/>
<sequence length="150" mass="17042">AWRWAKNLSIYLIPWESKIKQIESNFGSVVSSFFIFLRWVLGMNVANSLLVMAFVVVPEWLADSKNDIGRFNRTRHIKAMPTKVAVHADELNTVLDFGKMTSNTRKSKLSSGKQEQYVFTWKAINGWDYNIGEPETAASLAMANAIKLKV</sequence>
<accession>A0A915LKB2</accession>